<evidence type="ECO:0000256" key="10">
    <source>
        <dbReference type="ARBA" id="ARBA00022833"/>
    </source>
</evidence>
<evidence type="ECO:0000259" key="17">
    <source>
        <dbReference type="PROSITE" id="PS50178"/>
    </source>
</evidence>
<evidence type="ECO:0000256" key="15">
    <source>
        <dbReference type="PROSITE-ProRule" id="PRU00091"/>
    </source>
</evidence>
<evidence type="ECO:0000256" key="3">
    <source>
        <dbReference type="ARBA" id="ARBA00008755"/>
    </source>
</evidence>
<evidence type="ECO:0000256" key="2">
    <source>
        <dbReference type="ARBA" id="ARBA00004514"/>
    </source>
</evidence>
<feature type="region of interest" description="Disordered" evidence="16">
    <location>
        <begin position="647"/>
        <end position="727"/>
    </location>
</feature>
<keyword evidence="19" id="KW-1185">Reference proteome</keyword>
<keyword evidence="10" id="KW-0862">Zinc</keyword>
<dbReference type="EMBL" id="VWZS01001249">
    <property type="protein sequence ID" value="NXH52799.1"/>
    <property type="molecule type" value="Genomic_DNA"/>
</dbReference>
<keyword evidence="12" id="KW-0472">Membrane</keyword>
<feature type="non-terminal residue" evidence="18">
    <location>
        <position position="950"/>
    </location>
</feature>
<dbReference type="GO" id="GO:0005829">
    <property type="term" value="C:cytosol"/>
    <property type="evidence" value="ECO:0007669"/>
    <property type="project" value="UniProtKB-SubCell"/>
</dbReference>
<proteinExistence type="inferred from homology"/>
<dbReference type="SUPFAM" id="SSF57903">
    <property type="entry name" value="FYVE/PHD zinc finger"/>
    <property type="match status" value="1"/>
</dbReference>
<dbReference type="PANTHER" id="PTHR46465:SF3">
    <property type="entry name" value="LATERAL SIGNALING TARGET PROTEIN 2 HOMOLOG"/>
    <property type="match status" value="1"/>
</dbReference>
<protein>
    <recommendedName>
        <fullName evidence="4">Lateral signaling target protein 2 homolog</fullName>
    </recommendedName>
    <alternativeName>
        <fullName evidence="14">Zinc finger FYVE domain-containing protein 28</fullName>
    </alternativeName>
</protein>
<keyword evidence="7" id="KW-0479">Metal-binding</keyword>
<keyword evidence="9 15" id="KW-0863">Zinc-finger</keyword>
<keyword evidence="11" id="KW-0832">Ubl conjugation</keyword>
<evidence type="ECO:0000256" key="6">
    <source>
        <dbReference type="ARBA" id="ARBA00022499"/>
    </source>
</evidence>
<dbReference type="GO" id="GO:0031901">
    <property type="term" value="C:early endosome membrane"/>
    <property type="evidence" value="ECO:0007669"/>
    <property type="project" value="UniProtKB-SubCell"/>
</dbReference>
<dbReference type="OrthoDB" id="20035at2759"/>
<feature type="compositionally biased region" description="Basic and acidic residues" evidence="16">
    <location>
        <begin position="681"/>
        <end position="707"/>
    </location>
</feature>
<evidence type="ECO:0000256" key="13">
    <source>
        <dbReference type="ARBA" id="ARBA00059106"/>
    </source>
</evidence>
<gene>
    <name evidence="18" type="primary">Zfyve28_0</name>
    <name evidence="18" type="ORF">RHAINO_R13958</name>
</gene>
<dbReference type="InterPro" id="IPR011011">
    <property type="entry name" value="Znf_FYVE_PHD"/>
</dbReference>
<name>A0A7K9KQD7_9PASS</name>
<dbReference type="Proteomes" id="UP000583164">
    <property type="component" value="Unassembled WGS sequence"/>
</dbReference>
<evidence type="ECO:0000256" key="11">
    <source>
        <dbReference type="ARBA" id="ARBA00022843"/>
    </source>
</evidence>
<dbReference type="PANTHER" id="PTHR46465">
    <property type="entry name" value="LATERAL SIGNALING TARGET PROTEIN 2 HOMOLOG"/>
    <property type="match status" value="1"/>
</dbReference>
<evidence type="ECO:0000256" key="8">
    <source>
        <dbReference type="ARBA" id="ARBA00022753"/>
    </source>
</evidence>
<dbReference type="InterPro" id="IPR000306">
    <property type="entry name" value="Znf_FYVE"/>
</dbReference>
<evidence type="ECO:0000256" key="14">
    <source>
        <dbReference type="ARBA" id="ARBA00083237"/>
    </source>
</evidence>
<dbReference type="InterPro" id="IPR017455">
    <property type="entry name" value="Znf_FYVE-rel"/>
</dbReference>
<dbReference type="SMART" id="SM00064">
    <property type="entry name" value="FYVE"/>
    <property type="match status" value="1"/>
</dbReference>
<dbReference type="Pfam" id="PF01363">
    <property type="entry name" value="FYVE"/>
    <property type="match status" value="1"/>
</dbReference>
<comment type="function">
    <text evidence="13">Negative regulator of epidermal growth factor receptor (EGFR) signaling. Acts by promoting EGFR degradation in endosomes when not monoubiquitinated.</text>
</comment>
<accession>A0A7K9KQD7</accession>
<dbReference type="GO" id="GO:0008270">
    <property type="term" value="F:zinc ion binding"/>
    <property type="evidence" value="ECO:0007669"/>
    <property type="project" value="UniProtKB-KW"/>
</dbReference>
<evidence type="ECO:0000256" key="9">
    <source>
        <dbReference type="ARBA" id="ARBA00022771"/>
    </source>
</evidence>
<evidence type="ECO:0000313" key="18">
    <source>
        <dbReference type="EMBL" id="NXH52799.1"/>
    </source>
</evidence>
<sequence length="950" mass="105671">QRTDPQLLAQFYYADEELNQVAAELDSLDGRKDPQRCTLLVNQFRSCQDNVLNIINQIMDECIPHERANRDFCVKFPEEIRHDNLAGQLWFGAECLAAGSIIMNREIESMAMRPLAKDLTRSLEEVRNIIRDQALRDLNLYTEKMKDSLKHFDVLFAEFELSYVSAMVPVKSPKEYYVQQEVIVLFCETVERALRLGYLTQDMIDDYEPALMFTIPRLAIVCGLVVYSEGPLNLDHKPEDMSELFRPFHTLLRKIRQDLLQTLTEDELHTLERNLCISQDVDFPVRADPEIPSVIAPGITATLPPKELSAKAENTEAELACSMQYDEQELEQLNRMVHRVGDEMSSLLSPPSICQSPAHRPSLRNSSSTEASPTRHHHDNLTDEEDRVFFMDDLDGAGEALAGLDSVSDTFAWVNNPCHDSKQNLPYRDAVLYENGHQTEETLLLKDAESDLSNNNNMEDGKQMSGISVPNSCSCLEGPDSQLYLNGWDAYADDAETAEVIAHRTGGMKISATVIFNPKSPSSSESPVTTPEAAISCVPGSANPLANEEEDESHKLSIAATNCLINSCVCCGSCEDSREDGVEGLKTKHSAGGVVNASYTLVKSKEMDHVDNLDSSVPEQETLKPETSALLAERDFGSEEQKLPISSKCLAHSSGSQVGAESDSQGEAESVSNQQKKREMRKQLCDKKVDYDEDASSERTAKEDVKSRSSSSSQDGLRDSPLSSISSSDYESVSVTTCSLSSIYALSSLMTSSCSSDDIDQEEIQLALQAAKIATREKIRSRFHGSNDLIHRLFVCISGVADQLQTNYASDLRSILKTLFEVMATKPETEDKEKQKKVNHGLRNAALEDCALCQESISSSELAAKARDGDFEDPPDWVPDEVCSYCTACKAPFTVIRRKHHCRSCGKIFCSRCSSHSAPLPRYGQMKPVRVCTHCYMFHVTPFYSDRASI</sequence>
<feature type="region of interest" description="Disordered" evidence="16">
    <location>
        <begin position="347"/>
        <end position="383"/>
    </location>
</feature>
<evidence type="ECO:0000256" key="12">
    <source>
        <dbReference type="ARBA" id="ARBA00023136"/>
    </source>
</evidence>
<organism evidence="18 19">
    <name type="scientific">Rhabdornis inornatus</name>
    <dbReference type="NCBI Taxonomy" id="237438"/>
    <lineage>
        <taxon>Eukaryota</taxon>
        <taxon>Metazoa</taxon>
        <taxon>Chordata</taxon>
        <taxon>Craniata</taxon>
        <taxon>Vertebrata</taxon>
        <taxon>Euteleostomi</taxon>
        <taxon>Archelosauria</taxon>
        <taxon>Archosauria</taxon>
        <taxon>Dinosauria</taxon>
        <taxon>Saurischia</taxon>
        <taxon>Theropoda</taxon>
        <taxon>Coelurosauria</taxon>
        <taxon>Aves</taxon>
        <taxon>Neognathae</taxon>
        <taxon>Neoaves</taxon>
        <taxon>Telluraves</taxon>
        <taxon>Australaves</taxon>
        <taxon>Passeriformes</taxon>
        <taxon>Rhabdornithidae</taxon>
        <taxon>Rhabdornis</taxon>
    </lineage>
</organism>
<dbReference type="PROSITE" id="PS50178">
    <property type="entry name" value="ZF_FYVE"/>
    <property type="match status" value="1"/>
</dbReference>
<feature type="compositionally biased region" description="Polar residues" evidence="16">
    <location>
        <begin position="363"/>
        <end position="372"/>
    </location>
</feature>
<keyword evidence="8" id="KW-0967">Endosome</keyword>
<dbReference type="InterPro" id="IPR013083">
    <property type="entry name" value="Znf_RING/FYVE/PHD"/>
</dbReference>
<comment type="caution">
    <text evidence="18">The sequence shown here is derived from an EMBL/GenBank/DDBJ whole genome shotgun (WGS) entry which is preliminary data.</text>
</comment>
<feature type="domain" description="FYVE-type" evidence="17">
    <location>
        <begin position="880"/>
        <end position="936"/>
    </location>
</feature>
<dbReference type="Gene3D" id="3.30.40.10">
    <property type="entry name" value="Zinc/RING finger domain, C3HC4 (zinc finger)"/>
    <property type="match status" value="1"/>
</dbReference>
<feature type="non-terminal residue" evidence="18">
    <location>
        <position position="1"/>
    </location>
</feature>
<reference evidence="18 19" key="1">
    <citation type="submission" date="2019-09" db="EMBL/GenBank/DDBJ databases">
        <title>Bird 10,000 Genomes (B10K) Project - Family phase.</title>
        <authorList>
            <person name="Zhang G."/>
        </authorList>
    </citation>
    <scope>NUCLEOTIDE SEQUENCE [LARGE SCALE GENOMIC DNA]</scope>
    <source>
        <strain evidence="18">B10K-DU-001-29</strain>
        <tissue evidence="18">Muscle</tissue>
    </source>
</reference>
<evidence type="ECO:0000256" key="1">
    <source>
        <dbReference type="ARBA" id="ARBA00004146"/>
    </source>
</evidence>
<evidence type="ECO:0000256" key="16">
    <source>
        <dbReference type="SAM" id="MobiDB-lite"/>
    </source>
</evidence>
<comment type="subcellular location">
    <subcellularLocation>
        <location evidence="2">Cytoplasm</location>
        <location evidence="2">Cytosol</location>
    </subcellularLocation>
    <subcellularLocation>
        <location evidence="1">Early endosome membrane</location>
    </subcellularLocation>
</comment>
<dbReference type="FunFam" id="3.30.40.10:FF:000092">
    <property type="entry name" value="Lateral signaling target protein 2 homolog"/>
    <property type="match status" value="1"/>
</dbReference>
<evidence type="ECO:0000256" key="5">
    <source>
        <dbReference type="ARBA" id="ARBA00022490"/>
    </source>
</evidence>
<evidence type="ECO:0000256" key="4">
    <source>
        <dbReference type="ARBA" id="ARBA00019870"/>
    </source>
</evidence>
<keyword evidence="5" id="KW-0963">Cytoplasm</keyword>
<dbReference type="InterPro" id="IPR043269">
    <property type="entry name" value="FYVE_LST2"/>
</dbReference>
<evidence type="ECO:0000256" key="7">
    <source>
        <dbReference type="ARBA" id="ARBA00022723"/>
    </source>
</evidence>
<dbReference type="CDD" id="cd15731">
    <property type="entry name" value="FYVE_LST2"/>
    <property type="match status" value="1"/>
</dbReference>
<dbReference type="InterPro" id="IPR051118">
    <property type="entry name" value="LST-2"/>
</dbReference>
<evidence type="ECO:0000313" key="19">
    <source>
        <dbReference type="Proteomes" id="UP000583164"/>
    </source>
</evidence>
<dbReference type="AlphaFoldDB" id="A0A7K9KQD7"/>
<feature type="compositionally biased region" description="Polar residues" evidence="16">
    <location>
        <begin position="653"/>
        <end position="674"/>
    </location>
</feature>
<comment type="similarity">
    <text evidence="3">Belongs to the lst-2 family.</text>
</comment>
<keyword evidence="6" id="KW-1017">Isopeptide bond</keyword>